<dbReference type="NCBIfam" id="TIGR03825">
    <property type="entry name" value="FliH_bacil"/>
    <property type="match status" value="1"/>
</dbReference>
<accession>A0A133L213</accession>
<evidence type="ECO:0000313" key="10">
    <source>
        <dbReference type="EMBL" id="KWZ85610.1"/>
    </source>
</evidence>
<evidence type="ECO:0000256" key="1">
    <source>
        <dbReference type="ARBA" id="ARBA00003041"/>
    </source>
</evidence>
<keyword evidence="8" id="KW-0175">Coiled coil</keyword>
<evidence type="ECO:0000256" key="8">
    <source>
        <dbReference type="SAM" id="Coils"/>
    </source>
</evidence>
<feature type="coiled-coil region" evidence="8">
    <location>
        <begin position="54"/>
        <end position="85"/>
    </location>
</feature>
<name>A0A133L213_HEYCO</name>
<keyword evidence="10" id="KW-0966">Cell projection</keyword>
<evidence type="ECO:0000256" key="7">
    <source>
        <dbReference type="NCBIfam" id="TIGR03825"/>
    </source>
</evidence>
<dbReference type="InterPro" id="IPR022524">
    <property type="entry name" value="FliH_Bacilli"/>
</dbReference>
<evidence type="ECO:0000256" key="3">
    <source>
        <dbReference type="ARBA" id="ARBA00022448"/>
    </source>
</evidence>
<dbReference type="GO" id="GO:0044781">
    <property type="term" value="P:bacterial-type flagellum organization"/>
    <property type="evidence" value="ECO:0007669"/>
    <property type="project" value="UniProtKB-KW"/>
</dbReference>
<gene>
    <name evidence="10" type="ORF">HMPREF3213_00414</name>
</gene>
<keyword evidence="3" id="KW-0813">Transport</keyword>
<dbReference type="GO" id="GO:0015031">
    <property type="term" value="P:protein transport"/>
    <property type="evidence" value="ECO:0007669"/>
    <property type="project" value="UniProtKB-KW"/>
</dbReference>
<protein>
    <recommendedName>
        <fullName evidence="7">Flagellar assembly protein FliH</fullName>
    </recommendedName>
</protein>
<comment type="function">
    <text evidence="1">Needed for flagellar regrowth and assembly.</text>
</comment>
<dbReference type="RefSeq" id="WP_061086435.1">
    <property type="nucleotide sequence ID" value="NZ_KQ955797.1"/>
</dbReference>
<keyword evidence="6" id="KW-1006">Bacterial flagellum protein export</keyword>
<dbReference type="PANTHER" id="PTHR34982:SF1">
    <property type="entry name" value="FLAGELLAR ASSEMBLY PROTEIN FLIH"/>
    <property type="match status" value="1"/>
</dbReference>
<keyword evidence="4" id="KW-1005">Bacterial flagellum biogenesis</keyword>
<dbReference type="InterPro" id="IPR051472">
    <property type="entry name" value="T3SS_Stator/FliH"/>
</dbReference>
<evidence type="ECO:0000256" key="5">
    <source>
        <dbReference type="ARBA" id="ARBA00022927"/>
    </source>
</evidence>
<dbReference type="PATRIC" id="fig|1398.22.peg.411"/>
<evidence type="ECO:0000256" key="6">
    <source>
        <dbReference type="ARBA" id="ARBA00023225"/>
    </source>
</evidence>
<dbReference type="AlphaFoldDB" id="A0A133L213"/>
<dbReference type="EMBL" id="LRPN01000015">
    <property type="protein sequence ID" value="KWZ85610.1"/>
    <property type="molecule type" value="Genomic_DNA"/>
</dbReference>
<dbReference type="PANTHER" id="PTHR34982">
    <property type="entry name" value="YOP PROTEINS TRANSLOCATION PROTEIN L"/>
    <property type="match status" value="1"/>
</dbReference>
<organism evidence="10 11">
    <name type="scientific">Heyndrickxia coagulans</name>
    <name type="common">Weizmannia coagulans</name>
    <dbReference type="NCBI Taxonomy" id="1398"/>
    <lineage>
        <taxon>Bacteria</taxon>
        <taxon>Bacillati</taxon>
        <taxon>Bacillota</taxon>
        <taxon>Bacilli</taxon>
        <taxon>Bacillales</taxon>
        <taxon>Bacillaceae</taxon>
        <taxon>Heyndrickxia</taxon>
    </lineage>
</organism>
<dbReference type="GO" id="GO:0005829">
    <property type="term" value="C:cytosol"/>
    <property type="evidence" value="ECO:0007669"/>
    <property type="project" value="TreeGrafter"/>
</dbReference>
<dbReference type="Proteomes" id="UP000070376">
    <property type="component" value="Unassembled WGS sequence"/>
</dbReference>
<reference evidence="11" key="1">
    <citation type="submission" date="2016-01" db="EMBL/GenBank/DDBJ databases">
        <authorList>
            <person name="Mitreva M."/>
            <person name="Pepin K.H."/>
            <person name="Mihindukulasuriya K.A."/>
            <person name="Fulton R."/>
            <person name="Fronick C."/>
            <person name="O'Laughlin M."/>
            <person name="Miner T."/>
            <person name="Herter B."/>
            <person name="Rosa B.A."/>
            <person name="Cordes M."/>
            <person name="Tomlinson C."/>
            <person name="Wollam A."/>
            <person name="Palsikar V.B."/>
            <person name="Mardis E.R."/>
            <person name="Wilson R.K."/>
        </authorList>
    </citation>
    <scope>NUCLEOTIDE SEQUENCE [LARGE SCALE GENOMIC DNA]</scope>
    <source>
        <strain evidence="11">GED7749B</strain>
    </source>
</reference>
<feature type="domain" description="Flagellar assembly protein FliH/Type III secretion system HrpE" evidence="9">
    <location>
        <begin position="115"/>
        <end position="236"/>
    </location>
</feature>
<evidence type="ECO:0000313" key="11">
    <source>
        <dbReference type="Proteomes" id="UP000070376"/>
    </source>
</evidence>
<keyword evidence="10" id="KW-0282">Flagellum</keyword>
<keyword evidence="5" id="KW-0653">Protein transport</keyword>
<dbReference type="InterPro" id="IPR018035">
    <property type="entry name" value="Flagellar_FliH/T3SS_HrpE"/>
</dbReference>
<evidence type="ECO:0000256" key="4">
    <source>
        <dbReference type="ARBA" id="ARBA00022795"/>
    </source>
</evidence>
<evidence type="ECO:0000256" key="2">
    <source>
        <dbReference type="ARBA" id="ARBA00006602"/>
    </source>
</evidence>
<comment type="caution">
    <text evidence="10">The sequence shown here is derived from an EMBL/GenBank/DDBJ whole genome shotgun (WGS) entry which is preliminary data.</text>
</comment>
<proteinExistence type="inferred from homology"/>
<dbReference type="Pfam" id="PF02108">
    <property type="entry name" value="FliH"/>
    <property type="match status" value="1"/>
</dbReference>
<comment type="similarity">
    <text evidence="2">Belongs to the FliH family.</text>
</comment>
<sequence length="250" mass="28412">MSNIIKTKHDAGVVSKMRVISVRRLRALPEETEDATAVKEDIFAKYQTEAERLLLDSQKEAEAVRRQIAEEKKQWEQEKAKLTEQAHRQGFEAGYAEGRKEGFKSIRDHLNESIDIVNRSKEAFKKHLEASEKDILEIAMKAAGKILQDTLETSPEKMFAIVKNVLKEAAGYKEVDLHIYPGQYAFVMDNKEELDALFPNDTKCYVYPDDSLEPYQVFIESGSGRIDASIDSQLSELKAKLLELIGEDAE</sequence>
<keyword evidence="10" id="KW-0969">Cilium</keyword>
<evidence type="ECO:0000259" key="9">
    <source>
        <dbReference type="Pfam" id="PF02108"/>
    </source>
</evidence>